<dbReference type="PANTHER" id="PTHR22710:SF2">
    <property type="entry name" value="X-RAY RADIATION RESISTANCE-ASSOCIATED PROTEIN 1"/>
    <property type="match status" value="1"/>
</dbReference>
<feature type="region of interest" description="Disordered" evidence="5">
    <location>
        <begin position="592"/>
        <end position="619"/>
    </location>
</feature>
<evidence type="ECO:0000256" key="2">
    <source>
        <dbReference type="ARBA" id="ARBA00022490"/>
    </source>
</evidence>
<feature type="compositionally biased region" description="Polar residues" evidence="5">
    <location>
        <begin position="722"/>
        <end position="758"/>
    </location>
</feature>
<feature type="region of interest" description="Disordered" evidence="5">
    <location>
        <begin position="662"/>
        <end position="833"/>
    </location>
</feature>
<accession>A0A8D0BGZ4</accession>
<evidence type="ECO:0000256" key="3">
    <source>
        <dbReference type="ARBA" id="ARBA00022614"/>
    </source>
</evidence>
<keyword evidence="4" id="KW-0677">Repeat</keyword>
<dbReference type="AlphaFoldDB" id="A0A8D0BGZ4"/>
<organism evidence="6 7">
    <name type="scientific">Salvator merianae</name>
    <name type="common">Argentine black and white tegu</name>
    <name type="synonym">Tupinambis merianae</name>
    <dbReference type="NCBI Taxonomy" id="96440"/>
    <lineage>
        <taxon>Eukaryota</taxon>
        <taxon>Metazoa</taxon>
        <taxon>Chordata</taxon>
        <taxon>Craniata</taxon>
        <taxon>Vertebrata</taxon>
        <taxon>Euteleostomi</taxon>
        <taxon>Lepidosauria</taxon>
        <taxon>Squamata</taxon>
        <taxon>Bifurcata</taxon>
        <taxon>Unidentata</taxon>
        <taxon>Episquamata</taxon>
        <taxon>Laterata</taxon>
        <taxon>Teiioidea</taxon>
        <taxon>Teiidae</taxon>
        <taxon>Salvator</taxon>
    </lineage>
</organism>
<feature type="region of interest" description="Disordered" evidence="5">
    <location>
        <begin position="1010"/>
        <end position="1072"/>
    </location>
</feature>
<feature type="compositionally biased region" description="Polar residues" evidence="5">
    <location>
        <begin position="950"/>
        <end position="961"/>
    </location>
</feature>
<evidence type="ECO:0008006" key="8">
    <source>
        <dbReference type="Google" id="ProtNLM"/>
    </source>
</evidence>
<dbReference type="InterPro" id="IPR032675">
    <property type="entry name" value="LRR_dom_sf"/>
</dbReference>
<dbReference type="Ensembl" id="ENSSMRT00000009487.1">
    <property type="protein sequence ID" value="ENSSMRP00000008123.1"/>
    <property type="gene ID" value="ENSSMRG00000006511.1"/>
</dbReference>
<feature type="region of interest" description="Disordered" evidence="5">
    <location>
        <begin position="322"/>
        <end position="346"/>
    </location>
</feature>
<feature type="region of interest" description="Disordered" evidence="5">
    <location>
        <begin position="845"/>
        <end position="987"/>
    </location>
</feature>
<feature type="compositionally biased region" description="Basic and acidic residues" evidence="5">
    <location>
        <begin position="962"/>
        <end position="975"/>
    </location>
</feature>
<dbReference type="GeneTree" id="ENSGT00390000016048"/>
<evidence type="ECO:0000313" key="6">
    <source>
        <dbReference type="Ensembl" id="ENSSMRP00000008123.1"/>
    </source>
</evidence>
<dbReference type="Gene3D" id="3.80.10.10">
    <property type="entry name" value="Ribonuclease Inhibitor"/>
    <property type="match status" value="2"/>
</dbReference>
<dbReference type="InterPro" id="IPR003591">
    <property type="entry name" value="Leu-rich_rpt_typical-subtyp"/>
</dbReference>
<reference evidence="6" key="2">
    <citation type="submission" date="2025-09" db="UniProtKB">
        <authorList>
            <consortium name="Ensembl"/>
        </authorList>
    </citation>
    <scope>IDENTIFICATION</scope>
</reference>
<dbReference type="InterPro" id="IPR001611">
    <property type="entry name" value="Leu-rich_rpt"/>
</dbReference>
<dbReference type="SMART" id="SM00369">
    <property type="entry name" value="LRR_TYP"/>
    <property type="match status" value="5"/>
</dbReference>
<comment type="subcellular location">
    <subcellularLocation>
        <location evidence="1">Cytoplasm</location>
    </subcellularLocation>
</comment>
<name>A0A8D0BGZ4_SALMN</name>
<protein>
    <recommendedName>
        <fullName evidence="8">X-ray radiation resistance-associated protein 1</fullName>
    </recommendedName>
</protein>
<evidence type="ECO:0000256" key="1">
    <source>
        <dbReference type="ARBA" id="ARBA00004496"/>
    </source>
</evidence>
<feature type="compositionally biased region" description="Polar residues" evidence="5">
    <location>
        <begin position="679"/>
        <end position="691"/>
    </location>
</feature>
<feature type="compositionally biased region" description="Basic and acidic residues" evidence="5">
    <location>
        <begin position="1056"/>
        <end position="1072"/>
    </location>
</feature>
<dbReference type="PROSITE" id="PS51450">
    <property type="entry name" value="LRR"/>
    <property type="match status" value="2"/>
</dbReference>
<dbReference type="Proteomes" id="UP000694421">
    <property type="component" value="Unplaced"/>
</dbReference>
<dbReference type="GO" id="GO:0005634">
    <property type="term" value="C:nucleus"/>
    <property type="evidence" value="ECO:0007669"/>
    <property type="project" value="TreeGrafter"/>
</dbReference>
<keyword evidence="2" id="KW-0963">Cytoplasm</keyword>
<evidence type="ECO:0000256" key="5">
    <source>
        <dbReference type="SAM" id="MobiDB-lite"/>
    </source>
</evidence>
<feature type="compositionally biased region" description="Polar residues" evidence="5">
    <location>
        <begin position="336"/>
        <end position="346"/>
    </location>
</feature>
<reference evidence="6" key="1">
    <citation type="submission" date="2025-08" db="UniProtKB">
        <authorList>
            <consortium name="Ensembl"/>
        </authorList>
    </citation>
    <scope>IDENTIFICATION</scope>
</reference>
<proteinExistence type="predicted"/>
<dbReference type="GO" id="GO:0005737">
    <property type="term" value="C:cytoplasm"/>
    <property type="evidence" value="ECO:0007669"/>
    <property type="project" value="UniProtKB-SubCell"/>
</dbReference>
<sequence length="1265" mass="138352">MATKGIYKLDDGNCYPTNCFPARGLLRPRYDEGTGHWLVARRAAEQSKIEFLFGTRFDLHRFRGQLTPVGTPGCLNEKTLDGTQLMKLHHVRSPSDLCSVDISNQNFSSATEDDFEQFTSVAYINATENLLNLEVFHKFPGLRELELSLNGLRNLKISTGEFPHLEILDLSYNNLSPEDVQVLGILPRLKVLHLTANGLTSLPLDLAAPESSENSTRFPALEILLLDDNHLSHPNVFVSLASLRSLKQLNLDQNGIKEVPYLHHVQDARFSIHPLSAKSGIREGLRSRKSAGKHLRKDSSPGFGGQAEYIVFQSSKDPDRTEVLFPSWSPDPPAEDNSSSPRNASKVSCASCGPDFTFPLPELRFLSLANNQIEHEEDLLAVALFPSLTELTFYGNPFTTSRRGDPPLLTSFLQNKLGIKLVRQKVSKLEKPRLLIPNKANRKVKTRLPKIRKRSLMLEAPVETTFWQLWTGADLDPNQTLNVSEPLPSIRSLSISCDLELPVISVLQKEAISVSISLSSFDSEENLAENGSSDQPFSASQTSLDHLLLGSTEGAESSRDQILFQSLPPCGSFLEEHNPPGFAGLMEALSGEEGLSEPLQPEEDLSKPSPDIRAPSEGEDLSENIPLVSLPLEGQDQLAPAPPLSPSLEGQDLPEILQPLSCAVGQEQLHPDTPPAPSLLQQVPLGTTPATDSLKEEQKLSESLPPVGSISEKQDLREASVPSESLTGGQDQTEPTPASGSTSQGPDVSEAISTTGSLAQGPPEIPPPPISSAEEQDQAVPAPSSAPTSREGAVSESYHSKALLPTTYPAEGQDRIMPSSPSTPLLPAQDLPGPLVLASSLTRLQPLPPVMSPPAGQDHLELASLSGPPQQELEESKPVLPTQPPSKEQVLPPSVRPSAERPASWPSEPTKLPSVEQVQPEPVLAAVPTFQEPESEEPELYDGSRLVPQESLQPPATASSSFKDHIRREGIRSSEFRSMQEASGKLLSPSSVSRELYLLFAQAHSDRKSLGRLGSFSSEDELRSDSKDFVETEQSESESFFMTQVDEAPSSPLKPILKEPPFRHPGETETRGTHLVPEKYKGYELLLGGTTDPDFIEPVGIQHNVQALDRALRCPRVYRDSKARLDSYQKPYRPSERKALRVPLPPKGKTKMQRLEEILLKMREPTNIIELPLGRYSGSSESQVVSCGSLLWACGKWAPVASSRLHLANCWSSFSGEMAAKGLEIFTVKIGRQISNPICQPPDLKFPPSPCMLSILLKGYYELQS</sequence>
<evidence type="ECO:0000313" key="7">
    <source>
        <dbReference type="Proteomes" id="UP000694421"/>
    </source>
</evidence>
<dbReference type="PANTHER" id="PTHR22710">
    <property type="entry name" value="X-RAY RADIATION RESISTANCE ASSOCIATED PROTEIN 1 XRRA1"/>
    <property type="match status" value="1"/>
</dbReference>
<evidence type="ECO:0000256" key="4">
    <source>
        <dbReference type="ARBA" id="ARBA00022737"/>
    </source>
</evidence>
<dbReference type="SUPFAM" id="SSF52058">
    <property type="entry name" value="L domain-like"/>
    <property type="match status" value="1"/>
</dbReference>
<feature type="compositionally biased region" description="Basic and acidic residues" evidence="5">
    <location>
        <begin position="1020"/>
        <end position="1030"/>
    </location>
</feature>
<keyword evidence="7" id="KW-1185">Reference proteome</keyword>
<keyword evidence="3" id="KW-0433">Leucine-rich repeat</keyword>